<feature type="compositionally biased region" description="Polar residues" evidence="2">
    <location>
        <begin position="18"/>
        <end position="31"/>
    </location>
</feature>
<feature type="compositionally biased region" description="Basic and acidic residues" evidence="2">
    <location>
        <begin position="61"/>
        <end position="70"/>
    </location>
</feature>
<feature type="region of interest" description="Disordered" evidence="2">
    <location>
        <begin position="49"/>
        <end position="70"/>
    </location>
</feature>
<protein>
    <submittedName>
        <fullName evidence="3">Uncharacterized protein</fullName>
    </submittedName>
</protein>
<proteinExistence type="predicted"/>
<gene>
    <name evidence="3" type="ORF">J2Z62_000584</name>
</gene>
<evidence type="ECO:0000256" key="1">
    <source>
        <dbReference type="SAM" id="Coils"/>
    </source>
</evidence>
<evidence type="ECO:0000313" key="3">
    <source>
        <dbReference type="EMBL" id="MDQ0514146.1"/>
    </source>
</evidence>
<feature type="region of interest" description="Disordered" evidence="2">
    <location>
        <begin position="1"/>
        <end position="37"/>
    </location>
</feature>
<dbReference type="Proteomes" id="UP001240643">
    <property type="component" value="Unassembled WGS sequence"/>
</dbReference>
<name>A0ABU0LZL3_9BACT</name>
<evidence type="ECO:0000256" key="2">
    <source>
        <dbReference type="SAM" id="MobiDB-lite"/>
    </source>
</evidence>
<sequence>MNSNGTKIKLVLDKKTETNNSQPNSANTTTPPKKGGMFARLKGRFASLYSTDIPGPNASKKLPDDDHYEDQPEIKSLLNDRSSSTQFNKEFNQRARQTGLDPVEIKDPKTAQTPRYDANHYYSIGGKGVQRDNLDEIIDEYEEVQKHNKDSLGAEYVVDDETTTNLLKEHFDTKEVPLDASLDSSTPTTSPVEGVYDQVDDLEAWDLISDQPLNVFEKQDLKNSATHFDEQIDFDHLKTVDTAKSTTIVDAITSSHFESIFGTEPIPLTTDETEKETVDAVIESETVATAQIAKDINLADPFPTNAPEDVYQTEDDQNIFYVNPHQENDEDVTAGIFDELTQEQATPATEPISEPVVAAKVESSPITTEPELVTIPSEPIITPPVKPIVNEVNLDQKKPLTDEELQLKADLLKLEREIKKIKKELDDAEIKIDHTTAKTNSLEKVVLEKTTQEPVRVEINQADLIKALQTEKLNFVQNQITRNLMDGQELVENFYTQKLDETPAVENDVIRPKAEDREVNIIQTLKINPEVDETFTVSPSVNKPINTKNFTKPLSKTNTQLLVKVKKRLKIV</sequence>
<dbReference type="EMBL" id="JAUSWO010000001">
    <property type="protein sequence ID" value="MDQ0514146.1"/>
    <property type="molecule type" value="Genomic_DNA"/>
</dbReference>
<feature type="coiled-coil region" evidence="1">
    <location>
        <begin position="404"/>
        <end position="438"/>
    </location>
</feature>
<keyword evidence="4" id="KW-1185">Reference proteome</keyword>
<dbReference type="RefSeq" id="WP_256547165.1">
    <property type="nucleotide sequence ID" value="NZ_CP101809.1"/>
</dbReference>
<accession>A0ABU0LZL3</accession>
<keyword evidence="1" id="KW-0175">Coiled coil</keyword>
<reference evidence="3" key="1">
    <citation type="submission" date="2023-07" db="EMBL/GenBank/DDBJ databases">
        <title>Genomic Encyclopedia of Type Strains, Phase IV (KMG-IV): sequencing the most valuable type-strain genomes for metagenomic binning, comparative biology and taxonomic classification.</title>
        <authorList>
            <person name="Goeker M."/>
        </authorList>
    </citation>
    <scope>NUCLEOTIDE SEQUENCE [LARGE SCALE GENOMIC DNA]</scope>
    <source>
        <strain evidence="3">DSM 21204</strain>
    </source>
</reference>
<comment type="caution">
    <text evidence="3">The sequence shown here is derived from an EMBL/GenBank/DDBJ whole genome shotgun (WGS) entry which is preliminary data.</text>
</comment>
<organism evidence="3 4">
    <name type="scientific">Mycoplasmoides fastidiosum</name>
    <dbReference type="NCBI Taxonomy" id="92758"/>
    <lineage>
        <taxon>Bacteria</taxon>
        <taxon>Bacillati</taxon>
        <taxon>Mycoplasmatota</taxon>
        <taxon>Mycoplasmoidales</taxon>
        <taxon>Mycoplasmoidaceae</taxon>
        <taxon>Mycoplasmoides</taxon>
    </lineage>
</organism>
<evidence type="ECO:0000313" key="4">
    <source>
        <dbReference type="Proteomes" id="UP001240643"/>
    </source>
</evidence>